<name>A0ABD0LD86_9CAEN</name>
<evidence type="ECO:0000256" key="1">
    <source>
        <dbReference type="SAM" id="MobiDB-lite"/>
    </source>
</evidence>
<evidence type="ECO:0000313" key="3">
    <source>
        <dbReference type="Proteomes" id="UP001519460"/>
    </source>
</evidence>
<comment type="caution">
    <text evidence="2">The sequence shown here is derived from an EMBL/GenBank/DDBJ whole genome shotgun (WGS) entry which is preliminary data.</text>
</comment>
<dbReference type="EMBL" id="JACVVK020000059">
    <property type="protein sequence ID" value="KAK7497316.1"/>
    <property type="molecule type" value="Genomic_DNA"/>
</dbReference>
<organism evidence="2 3">
    <name type="scientific">Batillaria attramentaria</name>
    <dbReference type="NCBI Taxonomy" id="370345"/>
    <lineage>
        <taxon>Eukaryota</taxon>
        <taxon>Metazoa</taxon>
        <taxon>Spiralia</taxon>
        <taxon>Lophotrochozoa</taxon>
        <taxon>Mollusca</taxon>
        <taxon>Gastropoda</taxon>
        <taxon>Caenogastropoda</taxon>
        <taxon>Sorbeoconcha</taxon>
        <taxon>Cerithioidea</taxon>
        <taxon>Batillariidae</taxon>
        <taxon>Batillaria</taxon>
    </lineage>
</organism>
<sequence>MEGGDKQGVNPTRWRSAGRRRRLPSTKPQRRSDFMEDLDPDHQVWQVPASNEGLMDAGRVTQVILSRAQPTCRPFKSTCTTCGPDPSIISLHGPDHTSLLLRPELDAGFQQILFKLAHIEELDLLLDEGDGLRVNSNLITDFKL</sequence>
<keyword evidence="3" id="KW-1185">Reference proteome</keyword>
<dbReference type="AlphaFoldDB" id="A0ABD0LD86"/>
<dbReference type="Proteomes" id="UP001519460">
    <property type="component" value="Unassembled WGS sequence"/>
</dbReference>
<gene>
    <name evidence="2" type="ORF">BaRGS_00011360</name>
</gene>
<accession>A0ABD0LD86</accession>
<evidence type="ECO:0000313" key="2">
    <source>
        <dbReference type="EMBL" id="KAK7497316.1"/>
    </source>
</evidence>
<protein>
    <submittedName>
        <fullName evidence="2">Uncharacterized protein</fullName>
    </submittedName>
</protein>
<proteinExistence type="predicted"/>
<feature type="region of interest" description="Disordered" evidence="1">
    <location>
        <begin position="1"/>
        <end position="41"/>
    </location>
</feature>
<reference evidence="2 3" key="1">
    <citation type="journal article" date="2023" name="Sci. Data">
        <title>Genome assembly of the Korean intertidal mud-creeper Batillaria attramentaria.</title>
        <authorList>
            <person name="Patra A.K."/>
            <person name="Ho P.T."/>
            <person name="Jun S."/>
            <person name="Lee S.J."/>
            <person name="Kim Y."/>
            <person name="Won Y.J."/>
        </authorList>
    </citation>
    <scope>NUCLEOTIDE SEQUENCE [LARGE SCALE GENOMIC DNA]</scope>
    <source>
        <strain evidence="2">Wonlab-2016</strain>
    </source>
</reference>